<feature type="transmembrane region" description="Helical" evidence="9">
    <location>
        <begin position="275"/>
        <end position="301"/>
    </location>
</feature>
<feature type="transmembrane region" description="Helical" evidence="9">
    <location>
        <begin position="610"/>
        <end position="630"/>
    </location>
</feature>
<evidence type="ECO:0000256" key="2">
    <source>
        <dbReference type="ARBA" id="ARBA00008170"/>
    </source>
</evidence>
<feature type="region of interest" description="Disordered" evidence="8">
    <location>
        <begin position="1"/>
        <end position="216"/>
    </location>
</feature>
<feature type="transmembrane region" description="Helical" evidence="9">
    <location>
        <begin position="1047"/>
        <end position="1064"/>
    </location>
</feature>
<dbReference type="GO" id="GO:0006874">
    <property type="term" value="P:intracellular calcium ion homeostasis"/>
    <property type="evidence" value="ECO:0007669"/>
    <property type="project" value="TreeGrafter"/>
</dbReference>
<evidence type="ECO:0000256" key="3">
    <source>
        <dbReference type="ARBA" id="ARBA00022448"/>
    </source>
</evidence>
<keyword evidence="4 9" id="KW-0812">Transmembrane</keyword>
<dbReference type="InterPro" id="IPR044880">
    <property type="entry name" value="NCX_ion-bd_dom_sf"/>
</dbReference>
<dbReference type="InterPro" id="IPR005185">
    <property type="entry name" value="YccF"/>
</dbReference>
<feature type="compositionally biased region" description="Polar residues" evidence="8">
    <location>
        <begin position="882"/>
        <end position="901"/>
    </location>
</feature>
<feature type="domain" description="Sodium/calcium exchanger membrane region" evidence="10">
    <location>
        <begin position="545"/>
        <end position="728"/>
    </location>
</feature>
<feature type="transmembrane region" description="Helical" evidence="9">
    <location>
        <begin position="421"/>
        <end position="449"/>
    </location>
</feature>
<reference evidence="12" key="1">
    <citation type="submission" date="2022-12" db="EMBL/GenBank/DDBJ databases">
        <authorList>
            <person name="Petersen C."/>
        </authorList>
    </citation>
    <scope>NUCLEOTIDE SEQUENCE</scope>
    <source>
        <strain evidence="12">IBT 16125</strain>
    </source>
</reference>
<evidence type="ECO:0000256" key="5">
    <source>
        <dbReference type="ARBA" id="ARBA00022989"/>
    </source>
</evidence>
<dbReference type="InterPro" id="IPR004837">
    <property type="entry name" value="NaCa_Exmemb"/>
</dbReference>
<proteinExistence type="inferred from homology"/>
<feature type="region of interest" description="Disordered" evidence="8">
    <location>
        <begin position="877"/>
        <end position="928"/>
    </location>
</feature>
<evidence type="ECO:0000313" key="13">
    <source>
        <dbReference type="Proteomes" id="UP001213681"/>
    </source>
</evidence>
<evidence type="ECO:0000313" key="12">
    <source>
        <dbReference type="EMBL" id="KAJ5464691.1"/>
    </source>
</evidence>
<dbReference type="Pfam" id="PF01699">
    <property type="entry name" value="Na_Ca_ex"/>
    <property type="match status" value="2"/>
</dbReference>
<feature type="transmembrane region" description="Helical" evidence="9">
    <location>
        <begin position="970"/>
        <end position="994"/>
    </location>
</feature>
<keyword evidence="5 9" id="KW-1133">Transmembrane helix</keyword>
<evidence type="ECO:0000256" key="9">
    <source>
        <dbReference type="SAM" id="Phobius"/>
    </source>
</evidence>
<dbReference type="PANTHER" id="PTHR31503">
    <property type="entry name" value="VACUOLAR CALCIUM ION TRANSPORTER"/>
    <property type="match status" value="1"/>
</dbReference>
<dbReference type="PANTHER" id="PTHR31503:SF10">
    <property type="entry name" value="VNX1 PROTEIN"/>
    <property type="match status" value="1"/>
</dbReference>
<feature type="compositionally biased region" description="Acidic residues" evidence="8">
    <location>
        <begin position="112"/>
        <end position="122"/>
    </location>
</feature>
<feature type="compositionally biased region" description="Basic and acidic residues" evidence="8">
    <location>
        <begin position="1"/>
        <end position="15"/>
    </location>
</feature>
<feature type="domain" description="Sodium/calcium exchanger membrane region" evidence="10">
    <location>
        <begin position="938"/>
        <end position="1089"/>
    </location>
</feature>
<gene>
    <name evidence="12" type="ORF">N7458_000377</name>
</gene>
<feature type="transmembrane region" description="Helical" evidence="9">
    <location>
        <begin position="710"/>
        <end position="730"/>
    </location>
</feature>
<dbReference type="InterPro" id="IPR004713">
    <property type="entry name" value="CaH_exchang"/>
</dbReference>
<dbReference type="Gene3D" id="1.20.1420.30">
    <property type="entry name" value="NCX, central ion-binding region"/>
    <property type="match status" value="2"/>
</dbReference>
<dbReference type="GeneID" id="81594014"/>
<dbReference type="GO" id="GO:0012505">
    <property type="term" value="C:endomembrane system"/>
    <property type="evidence" value="ECO:0007669"/>
    <property type="project" value="UniProtKB-SubCell"/>
</dbReference>
<evidence type="ECO:0000256" key="8">
    <source>
        <dbReference type="SAM" id="MobiDB-lite"/>
    </source>
</evidence>
<feature type="transmembrane region" description="Helical" evidence="9">
    <location>
        <begin position="938"/>
        <end position="958"/>
    </location>
</feature>
<feature type="transmembrane region" description="Helical" evidence="9">
    <location>
        <begin position="642"/>
        <end position="662"/>
    </location>
</feature>
<keyword evidence="3" id="KW-0813">Transport</keyword>
<feature type="transmembrane region" description="Helical" evidence="9">
    <location>
        <begin position="1071"/>
        <end position="1090"/>
    </location>
</feature>
<feature type="transmembrane region" description="Helical" evidence="9">
    <location>
        <begin position="574"/>
        <end position="598"/>
    </location>
</feature>
<reference evidence="12" key="2">
    <citation type="journal article" date="2023" name="IMA Fungus">
        <title>Comparative genomic study of the Penicillium genus elucidates a diverse pangenome and 15 lateral gene transfer events.</title>
        <authorList>
            <person name="Petersen C."/>
            <person name="Sorensen T."/>
            <person name="Nielsen M.R."/>
            <person name="Sondergaard T.E."/>
            <person name="Sorensen J.L."/>
            <person name="Fitzpatrick D.A."/>
            <person name="Frisvad J.C."/>
            <person name="Nielsen K.L."/>
        </authorList>
    </citation>
    <scope>NUCLEOTIDE SEQUENCE</scope>
    <source>
        <strain evidence="12">IBT 16125</strain>
    </source>
</reference>
<accession>A0AAD6CI94</accession>
<feature type="compositionally biased region" description="Polar residues" evidence="8">
    <location>
        <begin position="807"/>
        <end position="819"/>
    </location>
</feature>
<evidence type="ECO:0000256" key="1">
    <source>
        <dbReference type="ARBA" id="ARBA00004127"/>
    </source>
</evidence>
<evidence type="ECO:0000259" key="11">
    <source>
        <dbReference type="Pfam" id="PF03733"/>
    </source>
</evidence>
<feature type="region of interest" description="Disordered" evidence="8">
    <location>
        <begin position="805"/>
        <end position="844"/>
    </location>
</feature>
<keyword evidence="7 9" id="KW-0472">Membrane</keyword>
<dbReference type="AlphaFoldDB" id="A0AAD6CI94"/>
<feature type="transmembrane region" description="Helical" evidence="9">
    <location>
        <begin position="509"/>
        <end position="530"/>
    </location>
</feature>
<feature type="region of interest" description="Disordered" evidence="8">
    <location>
        <begin position="373"/>
        <end position="402"/>
    </location>
</feature>
<comment type="caution">
    <text evidence="12">The sequence shown here is derived from an EMBL/GenBank/DDBJ whole genome shotgun (WGS) entry which is preliminary data.</text>
</comment>
<feature type="transmembrane region" description="Helical" evidence="9">
    <location>
        <begin position="1006"/>
        <end position="1027"/>
    </location>
</feature>
<name>A0AAD6CI94_9EURO</name>
<dbReference type="RefSeq" id="XP_056771538.1">
    <property type="nucleotide sequence ID" value="XM_056903771.1"/>
</dbReference>
<organism evidence="12 13">
    <name type="scientific">Penicillium daleae</name>
    <dbReference type="NCBI Taxonomy" id="63821"/>
    <lineage>
        <taxon>Eukaryota</taxon>
        <taxon>Fungi</taxon>
        <taxon>Dikarya</taxon>
        <taxon>Ascomycota</taxon>
        <taxon>Pezizomycotina</taxon>
        <taxon>Eurotiomycetes</taxon>
        <taxon>Eurotiomycetidae</taxon>
        <taxon>Eurotiales</taxon>
        <taxon>Aspergillaceae</taxon>
        <taxon>Penicillium</taxon>
    </lineage>
</organism>
<comment type="similarity">
    <text evidence="2">Belongs to the Ca(2+):cation antiporter (CaCA) (TC 2.A.19) family.</text>
</comment>
<dbReference type="FunFam" id="1.20.1420.30:FF:000017">
    <property type="entry name" value="Calcium permease family membrane transporter"/>
    <property type="match status" value="1"/>
</dbReference>
<keyword evidence="6" id="KW-0406">Ion transport</keyword>
<dbReference type="GO" id="GO:0015369">
    <property type="term" value="F:calcium:proton antiporter activity"/>
    <property type="evidence" value="ECO:0007669"/>
    <property type="project" value="TreeGrafter"/>
</dbReference>
<dbReference type="Proteomes" id="UP001213681">
    <property type="component" value="Unassembled WGS sequence"/>
</dbReference>
<dbReference type="EMBL" id="JAPVEA010000001">
    <property type="protein sequence ID" value="KAJ5464691.1"/>
    <property type="molecule type" value="Genomic_DNA"/>
</dbReference>
<feature type="compositionally biased region" description="Basic residues" evidence="8">
    <location>
        <begin position="90"/>
        <end position="104"/>
    </location>
</feature>
<dbReference type="GO" id="GO:0005774">
    <property type="term" value="C:vacuolar membrane"/>
    <property type="evidence" value="ECO:0007669"/>
    <property type="project" value="UniProtKB-ARBA"/>
</dbReference>
<evidence type="ECO:0000256" key="4">
    <source>
        <dbReference type="ARBA" id="ARBA00022692"/>
    </source>
</evidence>
<evidence type="ECO:0000256" key="7">
    <source>
        <dbReference type="ARBA" id="ARBA00023136"/>
    </source>
</evidence>
<keyword evidence="13" id="KW-1185">Reference proteome</keyword>
<evidence type="ECO:0000256" key="6">
    <source>
        <dbReference type="ARBA" id="ARBA00023065"/>
    </source>
</evidence>
<evidence type="ECO:0000259" key="10">
    <source>
        <dbReference type="Pfam" id="PF01699"/>
    </source>
</evidence>
<protein>
    <submittedName>
        <fullName evidence="12">Low affinity vacuolar monovalent cation/H(+) antiporter</fullName>
    </submittedName>
</protein>
<dbReference type="Pfam" id="PF03733">
    <property type="entry name" value="YccF"/>
    <property type="match status" value="1"/>
</dbReference>
<feature type="domain" description="Inner membrane component" evidence="11">
    <location>
        <begin position="272"/>
        <end position="324"/>
    </location>
</feature>
<sequence>MDHPRNLTGDKRDPDQPEPSRVSGIPGSDYASASSIPPMRSTASVRRGYGTLDAQSVDSASEIRNDEPTQEDSSSRAFTSSSMVPDRPRKPSVTRRMSSKRQVPHKGQGFSTDDDVKEVEEDFALHKASSTQQLSPRLRPMRVQGSTLRRHVSARLSPLARGESDNLSEDDTILPKPNFDLPDDAPSIRQSDGGSDIDSGDESHVADEDDEETSDAESFTLKDRQQAINETHPFGIRIWKPALYKKSRSVEKTAEGDIHSSPGGRVSPMLFLTNLLWSVLFGWWLALAALLAAIACFFCAFSSSAVAYGRVFAGLSRYLLYPFGSFVLLRTDDNYAEEDEGEGRSISEYEQWQNGDLEHGRLFFGPRRDRSLVGRRRNSVDSAGEQDSLLGRPQRGQGEDLQFSPSKRRLFGRGEWTLGRVVFFVFFYFLVGPLMLIVSLVCWLLVFWIPMGRVTTILVSHLRRHPLALSFHSDTSYSRLATGSSSSSILLCTYRAAGTRYWKYTIDGTNIFFINLLALVAFVIFDYFVLDTFLGIESWLTHPGLIFTLSLFSIIPLAYFIGQAVASISAQSSMGLGAAINAFFSTIVEVYLYCVALTEGKAQLVEGSIIGSIFAGILFLPGLSMCFGAIKRKTQRFNVKSAGVTSTMLLFAVIAAFGPTLFYQVYGSHELNCHSCVREFDPESRDCRRCYFSQSAAVHDTFFEKAVQPYAWFCAVFLFLSYVIGLWFTLRTHAALIWATENEEKEKKAAQPISDSFTFEPRHLLFPPGGPEASGAISSHKDSIRESQLYKRILGQSLRQVGLEDTSGANWDQVESGSPSDKKAGIPHLVPPRSGGDGSSNVPKAIHGLSGEENERLVRQVTEVAATAAAVAARDAARSRKYSAQQGNSSTRQAYRTQADQAKTHPPGEDNEDIGIVAEPAHSGGHDAPNWSKAKSSIILLGATFLYAIIAEILVNTVDVVLESVDIDEKFLGITLFALVPNTTEFLNAISFAMNGNIALSMEIGSAYALQVCLLQVPAVVLFSALYTQSIDPAELVSHSFNLIFPQWDMITVILCVFLLSYVYGEGKSNYFKGSVLVLTYLVVVLGFYLSGYSNMYTLGVDRFDTLALGEKFYTVGRSRAGAAY</sequence>
<feature type="transmembrane region" description="Helical" evidence="9">
    <location>
        <begin position="542"/>
        <end position="562"/>
    </location>
</feature>
<feature type="compositionally biased region" description="Polar residues" evidence="8">
    <location>
        <begin position="71"/>
        <end position="83"/>
    </location>
</feature>
<comment type="subcellular location">
    <subcellularLocation>
        <location evidence="1">Endomembrane system</location>
        <topology evidence="1">Multi-pass membrane protein</topology>
    </subcellularLocation>
</comment>